<organism evidence="2 3">
    <name type="scientific">Prunus yedoensis var. nudiflora</name>
    <dbReference type="NCBI Taxonomy" id="2094558"/>
    <lineage>
        <taxon>Eukaryota</taxon>
        <taxon>Viridiplantae</taxon>
        <taxon>Streptophyta</taxon>
        <taxon>Embryophyta</taxon>
        <taxon>Tracheophyta</taxon>
        <taxon>Spermatophyta</taxon>
        <taxon>Magnoliopsida</taxon>
        <taxon>eudicotyledons</taxon>
        <taxon>Gunneridae</taxon>
        <taxon>Pentapetalae</taxon>
        <taxon>rosids</taxon>
        <taxon>fabids</taxon>
        <taxon>Rosales</taxon>
        <taxon>Rosaceae</taxon>
        <taxon>Amygdaloideae</taxon>
        <taxon>Amygdaleae</taxon>
        <taxon>Prunus</taxon>
    </lineage>
</organism>
<gene>
    <name evidence="2" type="ORF">Pyn_32927</name>
</gene>
<evidence type="ECO:0000313" key="2">
    <source>
        <dbReference type="EMBL" id="PQQ11898.1"/>
    </source>
</evidence>
<sequence length="100" mass="11005">MAQKYSFSDKDFKYEQKADGIQIQIPKFETARKTGIVCSLSNGKFSVATPSHSQICSNGTYGLGDPTKTKKNADQNHRSNGNIHTNLDSGDRNASLEHMP</sequence>
<feature type="compositionally biased region" description="Basic and acidic residues" evidence="1">
    <location>
        <begin position="67"/>
        <end position="77"/>
    </location>
</feature>
<dbReference type="AlphaFoldDB" id="A0A314Z3Z6"/>
<keyword evidence="3" id="KW-1185">Reference proteome</keyword>
<proteinExistence type="predicted"/>
<name>A0A314Z3Z6_PRUYE</name>
<dbReference type="STRING" id="2094558.A0A314Z3Z6"/>
<feature type="compositionally biased region" description="Polar residues" evidence="1">
    <location>
        <begin position="78"/>
        <end position="88"/>
    </location>
</feature>
<dbReference type="OrthoDB" id="1154832at2759"/>
<reference evidence="2 3" key="1">
    <citation type="submission" date="2018-02" db="EMBL/GenBank/DDBJ databases">
        <title>Draft genome of wild Prunus yedoensis var. nudiflora.</title>
        <authorList>
            <person name="Baek S."/>
            <person name="Kim J.-H."/>
            <person name="Choi K."/>
            <person name="Kim G.-B."/>
            <person name="Cho A."/>
            <person name="Jang H."/>
            <person name="Shin C.-H."/>
            <person name="Yu H.-J."/>
            <person name="Mun J.-H."/>
        </authorList>
    </citation>
    <scope>NUCLEOTIDE SEQUENCE [LARGE SCALE GENOMIC DNA]</scope>
    <source>
        <strain evidence="3">cv. Jeju island</strain>
        <tissue evidence="2">Leaf</tissue>
    </source>
</reference>
<feature type="compositionally biased region" description="Basic and acidic residues" evidence="1">
    <location>
        <begin position="89"/>
        <end position="100"/>
    </location>
</feature>
<accession>A0A314Z3Z6</accession>
<comment type="caution">
    <text evidence="2">The sequence shown here is derived from an EMBL/GenBank/DDBJ whole genome shotgun (WGS) entry which is preliminary data.</text>
</comment>
<protein>
    <submittedName>
        <fullName evidence="2">Uncharacterized protein</fullName>
    </submittedName>
</protein>
<evidence type="ECO:0000256" key="1">
    <source>
        <dbReference type="SAM" id="MobiDB-lite"/>
    </source>
</evidence>
<feature type="region of interest" description="Disordered" evidence="1">
    <location>
        <begin position="61"/>
        <end position="100"/>
    </location>
</feature>
<dbReference type="EMBL" id="PJQY01000378">
    <property type="protein sequence ID" value="PQQ11898.1"/>
    <property type="molecule type" value="Genomic_DNA"/>
</dbReference>
<evidence type="ECO:0000313" key="3">
    <source>
        <dbReference type="Proteomes" id="UP000250321"/>
    </source>
</evidence>
<dbReference type="Proteomes" id="UP000250321">
    <property type="component" value="Unassembled WGS sequence"/>
</dbReference>